<proteinExistence type="predicted"/>
<accession>G0ND00</accession>
<organism evidence="2">
    <name type="scientific">Caenorhabditis brenneri</name>
    <name type="common">Nematode worm</name>
    <dbReference type="NCBI Taxonomy" id="135651"/>
    <lineage>
        <taxon>Eukaryota</taxon>
        <taxon>Metazoa</taxon>
        <taxon>Ecdysozoa</taxon>
        <taxon>Nematoda</taxon>
        <taxon>Chromadorea</taxon>
        <taxon>Rhabditida</taxon>
        <taxon>Rhabditina</taxon>
        <taxon>Rhabditomorpha</taxon>
        <taxon>Rhabditoidea</taxon>
        <taxon>Rhabditidae</taxon>
        <taxon>Peloderinae</taxon>
        <taxon>Caenorhabditis</taxon>
    </lineage>
</organism>
<dbReference type="HOGENOM" id="CLU_2640300_0_0_1"/>
<protein>
    <submittedName>
        <fullName evidence="1">Uncharacterized protein</fullName>
    </submittedName>
</protein>
<sequence length="77" mass="8713">MALSTALFPIKSPRIGSRHIGHRLSYPPIFLMQSSQKLCPQLLSKCPFCILSPFALFHIGSPDSSLLSVVYWYSFRQ</sequence>
<evidence type="ECO:0000313" key="1">
    <source>
        <dbReference type="EMBL" id="EGT57756.1"/>
    </source>
</evidence>
<evidence type="ECO:0000313" key="2">
    <source>
        <dbReference type="Proteomes" id="UP000008068"/>
    </source>
</evidence>
<name>G0ND00_CAEBE</name>
<dbReference type="AlphaFoldDB" id="G0ND00"/>
<reference evidence="2" key="1">
    <citation type="submission" date="2011-07" db="EMBL/GenBank/DDBJ databases">
        <authorList>
            <consortium name="Caenorhabditis brenneri Sequencing and Analysis Consortium"/>
            <person name="Wilson R.K."/>
        </authorList>
    </citation>
    <scope>NUCLEOTIDE SEQUENCE [LARGE SCALE GENOMIC DNA]</scope>
    <source>
        <strain evidence="2">PB2801</strain>
    </source>
</reference>
<dbReference type="Proteomes" id="UP000008068">
    <property type="component" value="Unassembled WGS sequence"/>
</dbReference>
<gene>
    <name evidence="1" type="ORF">CAEBREN_25246</name>
</gene>
<dbReference type="InParanoid" id="G0ND00"/>
<keyword evidence="2" id="KW-1185">Reference proteome</keyword>
<dbReference type="EMBL" id="GL379865">
    <property type="protein sequence ID" value="EGT57756.1"/>
    <property type="molecule type" value="Genomic_DNA"/>
</dbReference>